<feature type="active site" evidence="11">
    <location>
        <position position="166"/>
    </location>
</feature>
<comment type="function">
    <text evidence="11">Site-specific tyrosine recombinase, which acts by catalyzing the cutting and rejoining of the recombining DNA molecules. The XerC-XerD complex is essential to convert dimers of the bacterial chromosome into monomers to permit their segregation at cell division. It also contributes to the segregational stability of plasmids.</text>
</comment>
<dbReference type="Pfam" id="PF02899">
    <property type="entry name" value="Phage_int_SAM_1"/>
    <property type="match status" value="1"/>
</dbReference>
<dbReference type="GO" id="GO:0051301">
    <property type="term" value="P:cell division"/>
    <property type="evidence" value="ECO:0007669"/>
    <property type="project" value="UniProtKB-KW"/>
</dbReference>
<feature type="active site" evidence="11">
    <location>
        <position position="142"/>
    </location>
</feature>
<dbReference type="InterPro" id="IPR002104">
    <property type="entry name" value="Integrase_catalytic"/>
</dbReference>
<evidence type="ECO:0000256" key="8">
    <source>
        <dbReference type="ARBA" id="ARBA00023125"/>
    </source>
</evidence>
<comment type="similarity">
    <text evidence="2 11">Belongs to the 'phage' integrase family. XerD subfamily.</text>
</comment>
<dbReference type="GO" id="GO:0007059">
    <property type="term" value="P:chromosome segregation"/>
    <property type="evidence" value="ECO:0007669"/>
    <property type="project" value="UniProtKB-UniRule"/>
</dbReference>
<dbReference type="NCBIfam" id="TIGR02225">
    <property type="entry name" value="recomb_XerD"/>
    <property type="match status" value="1"/>
</dbReference>
<dbReference type="InterPro" id="IPR023009">
    <property type="entry name" value="Tyrosine_recombinase_XerC/XerD"/>
</dbReference>
<feature type="active site" evidence="11">
    <location>
        <position position="240"/>
    </location>
</feature>
<dbReference type="Gene3D" id="1.10.443.10">
    <property type="entry name" value="Intergrase catalytic core"/>
    <property type="match status" value="1"/>
</dbReference>
<keyword evidence="15" id="KW-1185">Reference proteome</keyword>
<dbReference type="HAMAP" id="MF_01808">
    <property type="entry name" value="Recomb_XerC_XerD"/>
    <property type="match status" value="1"/>
</dbReference>
<gene>
    <name evidence="11" type="primary">xerD</name>
    <name evidence="14" type="ORF">ACG33_06445</name>
</gene>
<dbReference type="PROSITE" id="PS51898">
    <property type="entry name" value="TYR_RECOMBINASE"/>
    <property type="match status" value="1"/>
</dbReference>
<organism evidence="14 15">
    <name type="scientific">Steroidobacter denitrificans</name>
    <dbReference type="NCBI Taxonomy" id="465721"/>
    <lineage>
        <taxon>Bacteria</taxon>
        <taxon>Pseudomonadati</taxon>
        <taxon>Pseudomonadota</taxon>
        <taxon>Gammaproteobacteria</taxon>
        <taxon>Steroidobacterales</taxon>
        <taxon>Steroidobacteraceae</taxon>
        <taxon>Steroidobacter</taxon>
    </lineage>
</organism>
<dbReference type="PROSITE" id="PS51900">
    <property type="entry name" value="CB"/>
    <property type="match status" value="1"/>
</dbReference>
<feature type="domain" description="Tyr recombinase" evidence="12">
    <location>
        <begin position="102"/>
        <end position="285"/>
    </location>
</feature>
<feature type="active site" description="O-(3'-phospho-DNA)-tyrosine intermediate" evidence="11">
    <location>
        <position position="272"/>
    </location>
</feature>
<dbReference type="NCBIfam" id="NF040815">
    <property type="entry name" value="recomb_XerA_Arch"/>
    <property type="match status" value="1"/>
</dbReference>
<dbReference type="STRING" id="465721.ACG33_06445"/>
<evidence type="ECO:0000256" key="6">
    <source>
        <dbReference type="ARBA" id="ARBA00022829"/>
    </source>
</evidence>
<dbReference type="InterPro" id="IPR011932">
    <property type="entry name" value="Recomb_XerD"/>
</dbReference>
<keyword evidence="10 11" id="KW-0131">Cell cycle</keyword>
<evidence type="ECO:0000256" key="1">
    <source>
        <dbReference type="ARBA" id="ARBA00004496"/>
    </source>
</evidence>
<evidence type="ECO:0000256" key="7">
    <source>
        <dbReference type="ARBA" id="ARBA00022908"/>
    </source>
</evidence>
<dbReference type="GO" id="GO:0005737">
    <property type="term" value="C:cytoplasm"/>
    <property type="evidence" value="ECO:0007669"/>
    <property type="project" value="UniProtKB-SubCell"/>
</dbReference>
<dbReference type="AlphaFoldDB" id="A0A127FAT2"/>
<dbReference type="InterPro" id="IPR050090">
    <property type="entry name" value="Tyrosine_recombinase_XerCD"/>
</dbReference>
<protein>
    <recommendedName>
        <fullName evidence="3 11">Tyrosine recombinase XerD</fullName>
    </recommendedName>
</protein>
<dbReference type="EMBL" id="CP011971">
    <property type="protein sequence ID" value="AMN46741.1"/>
    <property type="molecule type" value="Genomic_DNA"/>
</dbReference>
<feature type="domain" description="Core-binding (CB)" evidence="13">
    <location>
        <begin position="1"/>
        <end position="81"/>
    </location>
</feature>
<reference evidence="14 15" key="1">
    <citation type="submission" date="2015-06" db="EMBL/GenBank/DDBJ databases">
        <title>A Comprehensive Approach to Explore the Metabolic and Phylogenetic Diversity of Bacterial Steroid Degradation in the Environment: Testosterone as an Example.</title>
        <authorList>
            <person name="Yang F.-C."/>
            <person name="Chen Y.-L."/>
            <person name="Yu C.-P."/>
            <person name="Tang S.-L."/>
            <person name="Wang P.-H."/>
            <person name="Ismail W."/>
            <person name="Wang C.-H."/>
            <person name="Yang C.-Y."/>
            <person name="Chiang Y.-R."/>
        </authorList>
    </citation>
    <scope>NUCLEOTIDE SEQUENCE [LARGE SCALE GENOMIC DNA]</scope>
    <source>
        <strain evidence="14 15">DSM 18526</strain>
    </source>
</reference>
<dbReference type="NCBIfam" id="NF001399">
    <property type="entry name" value="PRK00283.1"/>
    <property type="match status" value="1"/>
</dbReference>
<dbReference type="SUPFAM" id="SSF47823">
    <property type="entry name" value="lambda integrase-like, N-terminal domain"/>
    <property type="match status" value="1"/>
</dbReference>
<comment type="subunit">
    <text evidence="11">Forms a cyclic heterotetrameric complex composed of two molecules of XerC and two molecules of XerD.</text>
</comment>
<dbReference type="PANTHER" id="PTHR30349:SF90">
    <property type="entry name" value="TYROSINE RECOMBINASE XERD"/>
    <property type="match status" value="1"/>
</dbReference>
<comment type="subcellular location">
    <subcellularLocation>
        <location evidence="1 11">Cytoplasm</location>
    </subcellularLocation>
</comment>
<evidence type="ECO:0000256" key="10">
    <source>
        <dbReference type="ARBA" id="ARBA00023306"/>
    </source>
</evidence>
<dbReference type="Pfam" id="PF00589">
    <property type="entry name" value="Phage_integrase"/>
    <property type="match status" value="1"/>
</dbReference>
<dbReference type="InterPro" id="IPR044068">
    <property type="entry name" value="CB"/>
</dbReference>
<dbReference type="GO" id="GO:0009037">
    <property type="term" value="F:tyrosine-based site-specific recombinase activity"/>
    <property type="evidence" value="ECO:0007669"/>
    <property type="project" value="UniProtKB-UniRule"/>
</dbReference>
<dbReference type="InterPro" id="IPR004107">
    <property type="entry name" value="Integrase_SAM-like_N"/>
</dbReference>
<evidence type="ECO:0000313" key="15">
    <source>
        <dbReference type="Proteomes" id="UP000070250"/>
    </source>
</evidence>
<dbReference type="InterPro" id="IPR013762">
    <property type="entry name" value="Integrase-like_cat_sf"/>
</dbReference>
<evidence type="ECO:0000313" key="14">
    <source>
        <dbReference type="EMBL" id="AMN46741.1"/>
    </source>
</evidence>
<accession>A0A127FAT2</accession>
<keyword evidence="7 11" id="KW-0229">DNA integration</keyword>
<feature type="active site" evidence="11">
    <location>
        <position position="263"/>
    </location>
</feature>
<evidence type="ECO:0000256" key="2">
    <source>
        <dbReference type="ARBA" id="ARBA00010450"/>
    </source>
</evidence>
<dbReference type="CDD" id="cd00798">
    <property type="entry name" value="INT_XerDC_C"/>
    <property type="match status" value="1"/>
</dbReference>
<evidence type="ECO:0000256" key="3">
    <source>
        <dbReference type="ARBA" id="ARBA00015810"/>
    </source>
</evidence>
<dbReference type="PANTHER" id="PTHR30349">
    <property type="entry name" value="PHAGE INTEGRASE-RELATED"/>
    <property type="match status" value="1"/>
</dbReference>
<evidence type="ECO:0000256" key="5">
    <source>
        <dbReference type="ARBA" id="ARBA00022618"/>
    </source>
</evidence>
<dbReference type="GO" id="GO:0006313">
    <property type="term" value="P:DNA transposition"/>
    <property type="evidence" value="ECO:0007669"/>
    <property type="project" value="UniProtKB-UniRule"/>
</dbReference>
<name>A0A127FAT2_STEDE</name>
<dbReference type="PATRIC" id="fig|465721.4.peg.1373"/>
<dbReference type="GO" id="GO:0003677">
    <property type="term" value="F:DNA binding"/>
    <property type="evidence" value="ECO:0007669"/>
    <property type="project" value="UniProtKB-UniRule"/>
</dbReference>
<feature type="active site" evidence="11">
    <location>
        <position position="237"/>
    </location>
</feature>
<evidence type="ECO:0000259" key="12">
    <source>
        <dbReference type="PROSITE" id="PS51898"/>
    </source>
</evidence>
<keyword evidence="4 11" id="KW-0963">Cytoplasm</keyword>
<evidence type="ECO:0000259" key="13">
    <source>
        <dbReference type="PROSITE" id="PS51900"/>
    </source>
</evidence>
<evidence type="ECO:0000256" key="9">
    <source>
        <dbReference type="ARBA" id="ARBA00023172"/>
    </source>
</evidence>
<keyword evidence="8 11" id="KW-0238">DNA-binding</keyword>
<evidence type="ECO:0000256" key="11">
    <source>
        <dbReference type="HAMAP-Rule" id="MF_01807"/>
    </source>
</evidence>
<proteinExistence type="inferred from homology"/>
<sequence>MIDRFLDAVWMERGLSPNTLSAYRADLMALDRWLQVRGSSSVQAARADLLAFIAYRVEAGARPRSTARQLSSFRRYYRHLIREGVIKEDPTVQIAMPKIGRSLPKSLTEEEVDALLAAPQIEDPLGYRDRSMLEVLYATGLRVSELVSLKGSQVNMNQGVLRIVGKGDRERLIPLGEEAVDWLQRFTRGPRLEILLERQTDYLFPTRRGDRMTRQAFWHIIKRYAQKAGVHKALSPHTLRHAFATHLLNHGADLRVVQMLLGHSDLSTTQIYTHVARERMKELHAQHHPRG</sequence>
<keyword evidence="6 11" id="KW-0159">Chromosome partition</keyword>
<dbReference type="Proteomes" id="UP000070250">
    <property type="component" value="Chromosome"/>
</dbReference>
<dbReference type="Gene3D" id="1.10.150.130">
    <property type="match status" value="1"/>
</dbReference>
<dbReference type="HAMAP" id="MF_01807">
    <property type="entry name" value="Recomb_XerD"/>
    <property type="match status" value="1"/>
</dbReference>
<dbReference type="InterPro" id="IPR010998">
    <property type="entry name" value="Integrase_recombinase_N"/>
</dbReference>
<dbReference type="KEGG" id="sdf:ACG33_06445"/>
<dbReference type="SUPFAM" id="SSF56349">
    <property type="entry name" value="DNA breaking-rejoining enzymes"/>
    <property type="match status" value="1"/>
</dbReference>
<evidence type="ECO:0000256" key="4">
    <source>
        <dbReference type="ARBA" id="ARBA00022490"/>
    </source>
</evidence>
<keyword evidence="5 11" id="KW-0132">Cell division</keyword>
<dbReference type="InterPro" id="IPR011010">
    <property type="entry name" value="DNA_brk_join_enz"/>
</dbReference>
<keyword evidence="9 11" id="KW-0233">DNA recombination</keyword>